<evidence type="ECO:0000259" key="5">
    <source>
        <dbReference type="Pfam" id="PF00496"/>
    </source>
</evidence>
<comment type="caution">
    <text evidence="6">The sequence shown here is derived from an EMBL/GenBank/DDBJ whole genome shotgun (WGS) entry which is preliminary data.</text>
</comment>
<evidence type="ECO:0000313" key="7">
    <source>
        <dbReference type="Proteomes" id="UP000704176"/>
    </source>
</evidence>
<dbReference type="SUPFAM" id="SSF53850">
    <property type="entry name" value="Periplasmic binding protein-like II"/>
    <property type="match status" value="1"/>
</dbReference>
<dbReference type="RefSeq" id="WP_224315731.1">
    <property type="nucleotide sequence ID" value="NZ_JAIRBM010000025.1"/>
</dbReference>
<dbReference type="EMBL" id="JAIRBM010000025">
    <property type="protein sequence ID" value="MBZ6078980.1"/>
    <property type="molecule type" value="Genomic_DNA"/>
</dbReference>
<keyword evidence="3" id="KW-0813">Transport</keyword>
<evidence type="ECO:0000256" key="4">
    <source>
        <dbReference type="ARBA" id="ARBA00022729"/>
    </source>
</evidence>
<dbReference type="PROSITE" id="PS01040">
    <property type="entry name" value="SBP_BACTERIAL_5"/>
    <property type="match status" value="1"/>
</dbReference>
<feature type="domain" description="Solute-binding protein family 5" evidence="5">
    <location>
        <begin position="48"/>
        <end position="403"/>
    </location>
</feature>
<accession>A0ABS7VTU5</accession>
<keyword evidence="7" id="KW-1185">Reference proteome</keyword>
<reference evidence="6 7" key="1">
    <citation type="submission" date="2021-09" db="EMBL/GenBank/DDBJ databases">
        <title>The complete genome sequence of a new microorganism.</title>
        <authorList>
            <person name="Zi Z."/>
        </authorList>
    </citation>
    <scope>NUCLEOTIDE SEQUENCE [LARGE SCALE GENOMIC DNA]</scope>
    <source>
        <strain evidence="6 7">WGZ8</strain>
    </source>
</reference>
<protein>
    <submittedName>
        <fullName evidence="6">ABC transporter substrate-binding protein</fullName>
    </submittedName>
</protein>
<organism evidence="6 7">
    <name type="scientific">Microvirga puerhi</name>
    <dbReference type="NCBI Taxonomy" id="2876078"/>
    <lineage>
        <taxon>Bacteria</taxon>
        <taxon>Pseudomonadati</taxon>
        <taxon>Pseudomonadota</taxon>
        <taxon>Alphaproteobacteria</taxon>
        <taxon>Hyphomicrobiales</taxon>
        <taxon>Methylobacteriaceae</taxon>
        <taxon>Microvirga</taxon>
    </lineage>
</organism>
<dbReference type="InterPro" id="IPR000914">
    <property type="entry name" value="SBP_5_dom"/>
</dbReference>
<dbReference type="InterPro" id="IPR023765">
    <property type="entry name" value="SBP_5_CS"/>
</dbReference>
<comment type="subcellular location">
    <subcellularLocation>
        <location evidence="1">Periplasm</location>
    </subcellularLocation>
</comment>
<dbReference type="Pfam" id="PF00496">
    <property type="entry name" value="SBP_bac_5"/>
    <property type="match status" value="1"/>
</dbReference>
<dbReference type="Gene3D" id="3.90.76.10">
    <property type="entry name" value="Dipeptide-binding Protein, Domain 1"/>
    <property type="match status" value="1"/>
</dbReference>
<proteinExistence type="inferred from homology"/>
<keyword evidence="4" id="KW-0732">Signal</keyword>
<dbReference type="PIRSF" id="PIRSF002741">
    <property type="entry name" value="MppA"/>
    <property type="match status" value="1"/>
</dbReference>
<dbReference type="Gene3D" id="3.10.105.10">
    <property type="entry name" value="Dipeptide-binding Protein, Domain 3"/>
    <property type="match status" value="1"/>
</dbReference>
<evidence type="ECO:0000256" key="3">
    <source>
        <dbReference type="ARBA" id="ARBA00022448"/>
    </source>
</evidence>
<dbReference type="Proteomes" id="UP000704176">
    <property type="component" value="Unassembled WGS sequence"/>
</dbReference>
<sequence length="481" mass="52754">MAQNIKPLRYATGTDAQTLDPQFVTDIPTARVVTQIHETLIYPNSAGEMVGVLAESWDVSEDKLSWTFHLRKGIKFHDGTPFNAAAVKFTFDRIMAKETAAPRASSAAAIDSVEVKDEHTVIIKTKSPYAPLLAQLSAYNLAIISPSAGVKLNNEYSRAPAGTGPFKLGKWTPGEKLTIIRNDEYWGKKAASAAVEFTVVPEDSARVLMLMSGEADVVSNVPPIMVNRLKGAPGVKIVEQTGYRTIYVGLNLDTKPFDDLKVRQAIAHAIDTKLLLSGVMNNIGTAGGGLESTVIPGSAKIAPYPYNPELSKKLLAEAGYPNGFTIDFYITTGRYINDKQLGEAIQAQLAKVGIKVNLQSPEFGAYSAMLRQKKIPMFLLGKGSPTGDPDFTLTINVHSEGTGNYGNYRNDKVDRLLTEQRSTVEVAKRNEQLRQVLQQSYDDVPWIVLFYENQIFGERENVRGVEVLPNENVLFVNAKVE</sequence>
<evidence type="ECO:0000256" key="2">
    <source>
        <dbReference type="ARBA" id="ARBA00005695"/>
    </source>
</evidence>
<dbReference type="InterPro" id="IPR030678">
    <property type="entry name" value="Peptide/Ni-bd"/>
</dbReference>
<gene>
    <name evidence="6" type="ORF">K9B37_22225</name>
</gene>
<dbReference type="PANTHER" id="PTHR30290">
    <property type="entry name" value="PERIPLASMIC BINDING COMPONENT OF ABC TRANSPORTER"/>
    <property type="match status" value="1"/>
</dbReference>
<dbReference type="PANTHER" id="PTHR30290:SF9">
    <property type="entry name" value="OLIGOPEPTIDE-BINDING PROTEIN APPA"/>
    <property type="match status" value="1"/>
</dbReference>
<dbReference type="Gene3D" id="3.40.190.10">
    <property type="entry name" value="Periplasmic binding protein-like II"/>
    <property type="match status" value="1"/>
</dbReference>
<evidence type="ECO:0000256" key="1">
    <source>
        <dbReference type="ARBA" id="ARBA00004418"/>
    </source>
</evidence>
<evidence type="ECO:0000313" key="6">
    <source>
        <dbReference type="EMBL" id="MBZ6078980.1"/>
    </source>
</evidence>
<dbReference type="InterPro" id="IPR039424">
    <property type="entry name" value="SBP_5"/>
</dbReference>
<comment type="similarity">
    <text evidence="2">Belongs to the bacterial solute-binding protein 5 family.</text>
</comment>
<name>A0ABS7VTU5_9HYPH</name>